<dbReference type="Proteomes" id="UP000626220">
    <property type="component" value="Unassembled WGS sequence"/>
</dbReference>
<reference evidence="4" key="1">
    <citation type="journal article" date="2014" name="Int. J. Syst. Evol. Microbiol.">
        <title>Complete genome sequence of Corynebacterium casei LMG S-19264T (=DSM 44701T), isolated from a smear-ripened cheese.</title>
        <authorList>
            <consortium name="US DOE Joint Genome Institute (JGI-PGF)"/>
            <person name="Walter F."/>
            <person name="Albersmeier A."/>
            <person name="Kalinowski J."/>
            <person name="Ruckert C."/>
        </authorList>
    </citation>
    <scope>NUCLEOTIDE SEQUENCE</scope>
    <source>
        <strain evidence="4">KCTC 42650</strain>
    </source>
</reference>
<dbReference type="InterPro" id="IPR037359">
    <property type="entry name" value="NST/OST"/>
</dbReference>
<organism evidence="4 5">
    <name type="scientific">Seohaeicola zhoushanensis</name>
    <dbReference type="NCBI Taxonomy" id="1569283"/>
    <lineage>
        <taxon>Bacteria</taxon>
        <taxon>Pseudomonadati</taxon>
        <taxon>Pseudomonadota</taxon>
        <taxon>Alphaproteobacteria</taxon>
        <taxon>Rhodobacterales</taxon>
        <taxon>Roseobacteraceae</taxon>
        <taxon>Seohaeicola</taxon>
    </lineage>
</organism>
<keyword evidence="1" id="KW-0808">Transferase</keyword>
<dbReference type="Gene3D" id="3.40.50.300">
    <property type="entry name" value="P-loop containing nucleotide triphosphate hydrolases"/>
    <property type="match status" value="1"/>
</dbReference>
<sequence>MSAPGLPDFLIIGAMKSGTTTLQVQLEAQPGIFMTTPKEPNFFSDDPVYAQGMDWYRGLFAAAAPGDLKGEASTHYTKLPTYPETIARMAAVLASPRLVYVIRDPVERALSQYLHEWSRGSLGHDPVAAFEATPELIAYSRYPMQIEPYIDRFGAGNVLLTSLEQITSDPEGELGRIGVHIGAGQALSWKPELGAQNVSRDRIRVLPFHRLLVANPVARALRRGLVPKAVRQRIRNSRLRDERPQLPPDLRRRLEETFAPDAARLAELFPDFPALARSYPFLA</sequence>
<evidence type="ECO:0000256" key="1">
    <source>
        <dbReference type="ARBA" id="ARBA00022679"/>
    </source>
</evidence>
<dbReference type="Pfam" id="PF00685">
    <property type="entry name" value="Sulfotransfer_1"/>
    <property type="match status" value="1"/>
</dbReference>
<dbReference type="RefSeq" id="WP_189682697.1">
    <property type="nucleotide sequence ID" value="NZ_BNCJ01000029.1"/>
</dbReference>
<evidence type="ECO:0000256" key="2">
    <source>
        <dbReference type="ARBA" id="ARBA00023180"/>
    </source>
</evidence>
<feature type="domain" description="Sulfotransferase" evidence="3">
    <location>
        <begin position="7"/>
        <end position="184"/>
    </location>
</feature>
<name>A0A8J3MB03_9RHOB</name>
<keyword evidence="2" id="KW-0325">Glycoprotein</keyword>
<evidence type="ECO:0000313" key="5">
    <source>
        <dbReference type="Proteomes" id="UP000626220"/>
    </source>
</evidence>
<accession>A0A8J3MB03</accession>
<dbReference type="InterPro" id="IPR000863">
    <property type="entry name" value="Sulfotransferase_dom"/>
</dbReference>
<dbReference type="PANTHER" id="PTHR10605:SF56">
    <property type="entry name" value="BIFUNCTIONAL HEPARAN SULFATE N-DEACETYLASE_N-SULFOTRANSFERASE"/>
    <property type="match status" value="1"/>
</dbReference>
<dbReference type="GO" id="GO:0008146">
    <property type="term" value="F:sulfotransferase activity"/>
    <property type="evidence" value="ECO:0007669"/>
    <property type="project" value="InterPro"/>
</dbReference>
<dbReference type="SUPFAM" id="SSF52540">
    <property type="entry name" value="P-loop containing nucleoside triphosphate hydrolases"/>
    <property type="match status" value="1"/>
</dbReference>
<gene>
    <name evidence="4" type="ORF">GCM10017056_48230</name>
</gene>
<dbReference type="PANTHER" id="PTHR10605">
    <property type="entry name" value="HEPARAN SULFATE SULFOTRANSFERASE"/>
    <property type="match status" value="1"/>
</dbReference>
<dbReference type="InterPro" id="IPR027417">
    <property type="entry name" value="P-loop_NTPase"/>
</dbReference>
<comment type="caution">
    <text evidence="4">The sequence shown here is derived from an EMBL/GenBank/DDBJ whole genome shotgun (WGS) entry which is preliminary data.</text>
</comment>
<keyword evidence="5" id="KW-1185">Reference proteome</keyword>
<dbReference type="EMBL" id="BNCJ01000029">
    <property type="protein sequence ID" value="GHF71716.1"/>
    <property type="molecule type" value="Genomic_DNA"/>
</dbReference>
<proteinExistence type="predicted"/>
<dbReference type="AlphaFoldDB" id="A0A8J3MB03"/>
<evidence type="ECO:0000259" key="3">
    <source>
        <dbReference type="Pfam" id="PF00685"/>
    </source>
</evidence>
<protein>
    <submittedName>
        <fullName evidence="4">Sulfotransferase</fullName>
    </submittedName>
</protein>
<evidence type="ECO:0000313" key="4">
    <source>
        <dbReference type="EMBL" id="GHF71716.1"/>
    </source>
</evidence>
<reference evidence="4" key="2">
    <citation type="submission" date="2020-09" db="EMBL/GenBank/DDBJ databases">
        <authorList>
            <person name="Sun Q."/>
            <person name="Kim S."/>
        </authorList>
    </citation>
    <scope>NUCLEOTIDE SEQUENCE</scope>
    <source>
        <strain evidence="4">KCTC 42650</strain>
    </source>
</reference>